<dbReference type="Pfam" id="PF12770">
    <property type="entry name" value="CHAT"/>
    <property type="match status" value="1"/>
</dbReference>
<dbReference type="InterPro" id="IPR019734">
    <property type="entry name" value="TPR_rpt"/>
</dbReference>
<dbReference type="AlphaFoldDB" id="A9FE41"/>
<dbReference type="SMART" id="SM00028">
    <property type="entry name" value="TPR"/>
    <property type="match status" value="3"/>
</dbReference>
<dbReference type="InterPro" id="IPR011990">
    <property type="entry name" value="TPR-like_helical_dom_sf"/>
</dbReference>
<dbReference type="HOGENOM" id="CLU_307736_0_0_7"/>
<keyword evidence="1" id="KW-0732">Signal</keyword>
<dbReference type="eggNOG" id="COG4995">
    <property type="taxonomic scope" value="Bacteria"/>
</dbReference>
<dbReference type="BioCyc" id="SCEL448385:SCE_RS24055-MONOMER"/>
<feature type="signal peptide" evidence="1">
    <location>
        <begin position="1"/>
        <end position="28"/>
    </location>
</feature>
<feature type="domain" description="CHAT" evidence="2">
    <location>
        <begin position="579"/>
        <end position="846"/>
    </location>
</feature>
<keyword evidence="4" id="KW-1185">Reference proteome</keyword>
<dbReference type="Gene3D" id="1.25.40.10">
    <property type="entry name" value="Tetratricopeptide repeat domain"/>
    <property type="match status" value="1"/>
</dbReference>
<gene>
    <name evidence="3" type="ordered locus">sce4684</name>
</gene>
<evidence type="ECO:0000259" key="2">
    <source>
        <dbReference type="Pfam" id="PF12770"/>
    </source>
</evidence>
<dbReference type="EMBL" id="AM746676">
    <property type="protein sequence ID" value="CAN94847.1"/>
    <property type="molecule type" value="Genomic_DNA"/>
</dbReference>
<sequence>MSGARRSRSARRLSVALFLAGLSLAPHAEHAAQPRDAARPEDAAPELGVAESLRQSGKLDEAEAQLLALLGDPRAAVQAQAVGKLARIARTRGDAAKAEELLYQAMRMDRAAGLRAQEISDGTVLVFTLITADRRFGEARAVMDSLRPLLAEDPAARADALYYEALIPYEAGDFRAALRLLREAQAEALRFGMERARFGALQSEAALLSNMGRSSDALDRLALLEDQLPSALGDCDRAAFFNNFGWAALRAEMAIGEGVPQKRDPIPLLDRARGLYQRGSCREGANLANVFTNLAIAELDQGRSARAREHLDSARAVDPNPSVKIRAWWLIAEGRMALEEGAVERALLVASELARLGASGGLPEARIEAAMTRALAEERRGEPGAADEAFAEAEQRIEDWSLSVPLGEGRDDFLAQRERGARLWIEALLQRPGGEAAAVEVARRGRARLLATSQWLSERDALPPDARARWEEALSSYRRGRAGLEAALSNVRWDEPATTLNQVVARYQDGQDRLRADLEGAAPGLRRLRASGSDVERADPAPGELVLVYHPVEEGWVGFSLTTAGVAAHRLGEVDVRAPHERLAAQLLGPFTGLIRGAEQIRLVPYGSLQGVDFHALPLEGQPLAALAPVAYGVELPRKRGPDGALDREGGLDPTAPGGAPAQPVALLVIDPGDSLPRARDEGDQVEAALTQRGWRVERLDGERATYEAVMRALAAPAVELLHFAGHADFSGLDGWKSGLCLAHDGRLTVADILALPRTPAQVVLSGCETGRAEGLGLAQAFVVAGSGSVVSSLRRIDDGVAARTMRAFYTALPLGAPDDPALALREAALRIRAEEPAADWASFRVIVP</sequence>
<accession>A9FE41</accession>
<evidence type="ECO:0000313" key="3">
    <source>
        <dbReference type="EMBL" id="CAN94847.1"/>
    </source>
</evidence>
<dbReference type="OrthoDB" id="5484241at2"/>
<dbReference type="InterPro" id="IPR024983">
    <property type="entry name" value="CHAT_dom"/>
</dbReference>
<evidence type="ECO:0000313" key="4">
    <source>
        <dbReference type="Proteomes" id="UP000002139"/>
    </source>
</evidence>
<reference evidence="3 4" key="1">
    <citation type="journal article" date="2007" name="Nat. Biotechnol.">
        <title>Complete genome sequence of the myxobacterium Sorangium cellulosum.</title>
        <authorList>
            <person name="Schneiker S."/>
            <person name="Perlova O."/>
            <person name="Kaiser O."/>
            <person name="Gerth K."/>
            <person name="Alici A."/>
            <person name="Altmeyer M.O."/>
            <person name="Bartels D."/>
            <person name="Bekel T."/>
            <person name="Beyer S."/>
            <person name="Bode E."/>
            <person name="Bode H.B."/>
            <person name="Bolten C.J."/>
            <person name="Choudhuri J.V."/>
            <person name="Doss S."/>
            <person name="Elnakady Y.A."/>
            <person name="Frank B."/>
            <person name="Gaigalat L."/>
            <person name="Goesmann A."/>
            <person name="Groeger C."/>
            <person name="Gross F."/>
            <person name="Jelsbak L."/>
            <person name="Jelsbak L."/>
            <person name="Kalinowski J."/>
            <person name="Kegler C."/>
            <person name="Knauber T."/>
            <person name="Konietzny S."/>
            <person name="Kopp M."/>
            <person name="Krause L."/>
            <person name="Krug D."/>
            <person name="Linke B."/>
            <person name="Mahmud T."/>
            <person name="Martinez-Arias R."/>
            <person name="McHardy A.C."/>
            <person name="Merai M."/>
            <person name="Meyer F."/>
            <person name="Mormann S."/>
            <person name="Munoz-Dorado J."/>
            <person name="Perez J."/>
            <person name="Pradella S."/>
            <person name="Rachid S."/>
            <person name="Raddatz G."/>
            <person name="Rosenau F."/>
            <person name="Rueckert C."/>
            <person name="Sasse F."/>
            <person name="Scharfe M."/>
            <person name="Schuster S.C."/>
            <person name="Suen G."/>
            <person name="Treuner-Lange A."/>
            <person name="Velicer G.J."/>
            <person name="Vorholter F.-J."/>
            <person name="Weissman K.J."/>
            <person name="Welch R.D."/>
            <person name="Wenzel S.C."/>
            <person name="Whitworth D.E."/>
            <person name="Wilhelm S."/>
            <person name="Wittmann C."/>
            <person name="Bloecker H."/>
            <person name="Puehler A."/>
            <person name="Mueller R."/>
        </authorList>
    </citation>
    <scope>NUCLEOTIDE SEQUENCE [LARGE SCALE GENOMIC DNA]</scope>
    <source>
        <strain evidence="4">So ce56</strain>
    </source>
</reference>
<dbReference type="KEGG" id="scl:sce4684"/>
<dbReference type="RefSeq" id="WP_012237316.1">
    <property type="nucleotide sequence ID" value="NC_010162.1"/>
</dbReference>
<feature type="chain" id="PRO_5002738644" description="CHAT domain-containing protein" evidence="1">
    <location>
        <begin position="29"/>
        <end position="849"/>
    </location>
</feature>
<dbReference type="eggNOG" id="COG0457">
    <property type="taxonomic scope" value="Bacteria"/>
</dbReference>
<name>A9FE41_SORC5</name>
<evidence type="ECO:0000256" key="1">
    <source>
        <dbReference type="SAM" id="SignalP"/>
    </source>
</evidence>
<dbReference type="STRING" id="448385.sce4684"/>
<proteinExistence type="predicted"/>
<dbReference type="Proteomes" id="UP000002139">
    <property type="component" value="Chromosome"/>
</dbReference>
<protein>
    <recommendedName>
        <fullName evidence="2">CHAT domain-containing protein</fullName>
    </recommendedName>
</protein>
<organism evidence="3 4">
    <name type="scientific">Sorangium cellulosum (strain So ce56)</name>
    <name type="common">Polyangium cellulosum (strain So ce56)</name>
    <dbReference type="NCBI Taxonomy" id="448385"/>
    <lineage>
        <taxon>Bacteria</taxon>
        <taxon>Pseudomonadati</taxon>
        <taxon>Myxococcota</taxon>
        <taxon>Polyangia</taxon>
        <taxon>Polyangiales</taxon>
        <taxon>Polyangiaceae</taxon>
        <taxon>Sorangium</taxon>
    </lineage>
</organism>
<dbReference type="SUPFAM" id="SSF48452">
    <property type="entry name" value="TPR-like"/>
    <property type="match status" value="2"/>
</dbReference>